<dbReference type="EMBL" id="UYSU01035315">
    <property type="protein sequence ID" value="VDL95945.1"/>
    <property type="molecule type" value="Genomic_DNA"/>
</dbReference>
<proteinExistence type="predicted"/>
<accession>A0A0X3P262</accession>
<evidence type="ECO:0000313" key="3">
    <source>
        <dbReference type="Proteomes" id="UP000275846"/>
    </source>
</evidence>
<evidence type="ECO:0000313" key="1">
    <source>
        <dbReference type="EMBL" id="JAP45460.1"/>
    </source>
</evidence>
<dbReference type="SUPFAM" id="SSF52047">
    <property type="entry name" value="RNI-like"/>
    <property type="match status" value="1"/>
</dbReference>
<dbReference type="WBParaSite" id="SSLN_0000992201-mRNA-1">
    <property type="protein sequence ID" value="SSLN_0000992201-mRNA-1"/>
    <property type="gene ID" value="SSLN_0000992201"/>
</dbReference>
<protein>
    <submittedName>
        <fullName evidence="4">F-box domain-containing protein</fullName>
    </submittedName>
</protein>
<dbReference type="EMBL" id="GEEE01015417">
    <property type="protein sequence ID" value="JAP47808.1"/>
    <property type="molecule type" value="Transcribed_RNA"/>
</dbReference>
<gene>
    <name evidence="2" type="ORF">SSLN_LOCUS9560</name>
    <name evidence="1" type="ORF">TR104381</name>
</gene>
<reference evidence="2 3" key="3">
    <citation type="submission" date="2018-11" db="EMBL/GenBank/DDBJ databases">
        <authorList>
            <consortium name="Pathogen Informatics"/>
        </authorList>
    </citation>
    <scope>NUCLEOTIDE SEQUENCE [LARGE SCALE GENOMIC DNA]</scope>
    <source>
        <strain evidence="2 3">NST_G2</strain>
    </source>
</reference>
<organism evidence="1">
    <name type="scientific">Schistocephalus solidus</name>
    <name type="common">Tapeworm</name>
    <dbReference type="NCBI Taxonomy" id="70667"/>
    <lineage>
        <taxon>Eukaryota</taxon>
        <taxon>Metazoa</taxon>
        <taxon>Spiralia</taxon>
        <taxon>Lophotrochozoa</taxon>
        <taxon>Platyhelminthes</taxon>
        <taxon>Cestoda</taxon>
        <taxon>Eucestoda</taxon>
        <taxon>Diphyllobothriidea</taxon>
        <taxon>Diphyllobothriidae</taxon>
        <taxon>Schistocephalus</taxon>
    </lineage>
</organism>
<evidence type="ECO:0000313" key="4">
    <source>
        <dbReference type="WBParaSite" id="SSLN_0000992201-mRNA-1"/>
    </source>
</evidence>
<reference evidence="1" key="1">
    <citation type="submission" date="2016-01" db="EMBL/GenBank/DDBJ databases">
        <title>Reference transcriptome for the parasite Schistocephalus solidus: insights into the molecular evolution of parasitism.</title>
        <authorList>
            <person name="Hebert F.O."/>
            <person name="Grambauer S."/>
            <person name="Barber I."/>
            <person name="Landry C.R."/>
            <person name="Aubin-Horth N."/>
        </authorList>
    </citation>
    <scope>NUCLEOTIDE SEQUENCE</scope>
</reference>
<dbReference type="OrthoDB" id="10451022at2759"/>
<keyword evidence="3" id="KW-1185">Reference proteome</keyword>
<dbReference type="AlphaFoldDB" id="A0A0X3P262"/>
<dbReference type="EMBL" id="GEEE01017765">
    <property type="protein sequence ID" value="JAP45460.1"/>
    <property type="molecule type" value="Transcribed_RNA"/>
</dbReference>
<evidence type="ECO:0000313" key="2">
    <source>
        <dbReference type="EMBL" id="VDL95945.1"/>
    </source>
</evidence>
<reference evidence="4" key="2">
    <citation type="submission" date="2016-06" db="UniProtKB">
        <authorList>
            <consortium name="WormBaseParasite"/>
        </authorList>
    </citation>
    <scope>IDENTIFICATION</scope>
</reference>
<name>A0A0X3P262_SCHSO</name>
<dbReference type="Proteomes" id="UP000275846">
    <property type="component" value="Unassembled WGS sequence"/>
</dbReference>
<dbReference type="Gene3D" id="3.80.10.10">
    <property type="entry name" value="Ribonuclease Inhibitor"/>
    <property type="match status" value="1"/>
</dbReference>
<sequence>MDASKPTQYPEIMQPIIARNISSYLSLRDCWTCQLVLPNWEFFVSSVFFLSHGSEQCPQELIDQLGDNDKITRIVIRGGGPTCLDGAFGLIELALDSFAPKRMTNLVSLDLQKQSVSFTEFSNVFRENSFCLAQLDDLALTLHHPDSSHLCVDQDQHSLLLPQSLTSVRLKLHCQWDLVCYLRLLRALQNVRKLEIKERLFEHRGISDEQQTPSTTIVLYFNNLRFLHCYFRSLLFNYLLFSAKVIFPKLKNLHLDCLSEKDVDTAQRVVTPQKSLGDIQTKYSIIWDGPIDSECFGCSQCSSAHKEGEEDGVEVPVTAVSRILHHRSLPPHLHLYVNASGEEDNIDSTVVHLLSQSTYSTLSIECCRPEGRVDHSLAADHLLSSVCSRTCLPIFGRPLAPNLIELRLSAELCYGLLRTNWPTQVSGTAPGVRTLTISPERWLRPLWSSLGTPINARDLEPLLDLFPSLATLNLYTRCLIKCRGLDYLLCTCSQLRRLYLHSRAFESVHGLLVQLRLLKEHQKLEVLLLDCPYDITHYDLADVQNLPTLRYVLLRLGSSIQLVAAWVLDLFERLPSLEWFVYISPVQCRTFVCSRMSPGATLEFTELETDKIAALIQRLPQLLSIFWERLLDFA</sequence>
<dbReference type="InterPro" id="IPR032675">
    <property type="entry name" value="LRR_dom_sf"/>
</dbReference>